<evidence type="ECO:0000256" key="8">
    <source>
        <dbReference type="SAM" id="MobiDB-lite"/>
    </source>
</evidence>
<comment type="subcellular location">
    <subcellularLocation>
        <location evidence="1">Nucleus</location>
    </subcellularLocation>
</comment>
<dbReference type="Gene3D" id="3.30.160.60">
    <property type="entry name" value="Classic Zinc Finger"/>
    <property type="match status" value="7"/>
</dbReference>
<dbReference type="SMART" id="SM00355">
    <property type="entry name" value="ZnF_C2H2"/>
    <property type="match status" value="9"/>
</dbReference>
<evidence type="ECO:0000256" key="2">
    <source>
        <dbReference type="ARBA" id="ARBA00022723"/>
    </source>
</evidence>
<evidence type="ECO:0000256" key="7">
    <source>
        <dbReference type="PROSITE-ProRule" id="PRU00042"/>
    </source>
</evidence>
<organism evidence="10 11">
    <name type="scientific">Orchesella dallaii</name>
    <dbReference type="NCBI Taxonomy" id="48710"/>
    <lineage>
        <taxon>Eukaryota</taxon>
        <taxon>Metazoa</taxon>
        <taxon>Ecdysozoa</taxon>
        <taxon>Arthropoda</taxon>
        <taxon>Hexapoda</taxon>
        <taxon>Collembola</taxon>
        <taxon>Entomobryomorpha</taxon>
        <taxon>Entomobryoidea</taxon>
        <taxon>Orchesellidae</taxon>
        <taxon>Orchesellinae</taxon>
        <taxon>Orchesella</taxon>
    </lineage>
</organism>
<feature type="domain" description="C2H2-type" evidence="9">
    <location>
        <begin position="502"/>
        <end position="529"/>
    </location>
</feature>
<feature type="domain" description="C2H2-type" evidence="9">
    <location>
        <begin position="558"/>
        <end position="580"/>
    </location>
</feature>
<dbReference type="PROSITE" id="PS50157">
    <property type="entry name" value="ZINC_FINGER_C2H2_2"/>
    <property type="match status" value="6"/>
</dbReference>
<comment type="caution">
    <text evidence="10">The sequence shown here is derived from an EMBL/GenBank/DDBJ whole genome shotgun (WGS) entry which is preliminary data.</text>
</comment>
<evidence type="ECO:0000313" key="11">
    <source>
        <dbReference type="Proteomes" id="UP001642540"/>
    </source>
</evidence>
<keyword evidence="11" id="KW-1185">Reference proteome</keyword>
<feature type="compositionally biased region" description="Polar residues" evidence="8">
    <location>
        <begin position="477"/>
        <end position="487"/>
    </location>
</feature>
<dbReference type="InterPro" id="IPR036236">
    <property type="entry name" value="Znf_C2H2_sf"/>
</dbReference>
<evidence type="ECO:0000256" key="6">
    <source>
        <dbReference type="ARBA" id="ARBA00023242"/>
    </source>
</evidence>
<dbReference type="Pfam" id="PF13894">
    <property type="entry name" value="zf-C2H2_4"/>
    <property type="match status" value="1"/>
</dbReference>
<evidence type="ECO:0000256" key="3">
    <source>
        <dbReference type="ARBA" id="ARBA00022737"/>
    </source>
</evidence>
<dbReference type="InterPro" id="IPR013087">
    <property type="entry name" value="Znf_C2H2_type"/>
</dbReference>
<keyword evidence="2" id="KW-0479">Metal-binding</keyword>
<dbReference type="EMBL" id="CAXLJM020000068">
    <property type="protein sequence ID" value="CAL8123823.1"/>
    <property type="molecule type" value="Genomic_DNA"/>
</dbReference>
<evidence type="ECO:0000256" key="1">
    <source>
        <dbReference type="ARBA" id="ARBA00004123"/>
    </source>
</evidence>
<dbReference type="SUPFAM" id="SSF57667">
    <property type="entry name" value="beta-beta-alpha zinc fingers"/>
    <property type="match status" value="5"/>
</dbReference>
<dbReference type="Pfam" id="PF00096">
    <property type="entry name" value="zf-C2H2"/>
    <property type="match status" value="4"/>
</dbReference>
<protein>
    <recommendedName>
        <fullName evidence="9">C2H2-type domain-containing protein</fullName>
    </recommendedName>
</protein>
<evidence type="ECO:0000256" key="4">
    <source>
        <dbReference type="ARBA" id="ARBA00022771"/>
    </source>
</evidence>
<feature type="domain" description="C2H2-type" evidence="9">
    <location>
        <begin position="587"/>
        <end position="614"/>
    </location>
</feature>
<evidence type="ECO:0000256" key="5">
    <source>
        <dbReference type="ARBA" id="ARBA00022833"/>
    </source>
</evidence>
<feature type="domain" description="C2H2-type" evidence="9">
    <location>
        <begin position="530"/>
        <end position="557"/>
    </location>
</feature>
<dbReference type="PANTHER" id="PTHR24394">
    <property type="entry name" value="ZINC FINGER PROTEIN"/>
    <property type="match status" value="1"/>
</dbReference>
<feature type="region of interest" description="Disordered" evidence="8">
    <location>
        <begin position="466"/>
        <end position="491"/>
    </location>
</feature>
<dbReference type="PROSITE" id="PS00028">
    <property type="entry name" value="ZINC_FINGER_C2H2_1"/>
    <property type="match status" value="6"/>
</dbReference>
<feature type="domain" description="C2H2-type" evidence="9">
    <location>
        <begin position="615"/>
        <end position="638"/>
    </location>
</feature>
<name>A0ABP1RBJ1_9HEXA</name>
<reference evidence="10 11" key="1">
    <citation type="submission" date="2024-08" db="EMBL/GenBank/DDBJ databases">
        <authorList>
            <person name="Cucini C."/>
            <person name="Frati F."/>
        </authorList>
    </citation>
    <scope>NUCLEOTIDE SEQUENCE [LARGE SCALE GENOMIC DNA]</scope>
</reference>
<evidence type="ECO:0000259" key="9">
    <source>
        <dbReference type="PROSITE" id="PS50157"/>
    </source>
</evidence>
<feature type="region of interest" description="Disordered" evidence="8">
    <location>
        <begin position="262"/>
        <end position="282"/>
    </location>
</feature>
<dbReference type="PANTHER" id="PTHR24394:SF29">
    <property type="entry name" value="MYONEURIN"/>
    <property type="match status" value="1"/>
</dbReference>
<keyword evidence="6" id="KW-0539">Nucleus</keyword>
<accession>A0ABP1RBJ1</accession>
<dbReference type="Proteomes" id="UP001642540">
    <property type="component" value="Unassembled WGS sequence"/>
</dbReference>
<gene>
    <name evidence="10" type="ORF">ODALV1_LOCUS20335</name>
</gene>
<keyword evidence="4 7" id="KW-0863">Zinc-finger</keyword>
<proteinExistence type="predicted"/>
<keyword evidence="5" id="KW-0862">Zinc</keyword>
<keyword evidence="3" id="KW-0677">Repeat</keyword>
<feature type="domain" description="C2H2-type" evidence="9">
    <location>
        <begin position="311"/>
        <end position="339"/>
    </location>
</feature>
<evidence type="ECO:0000313" key="10">
    <source>
        <dbReference type="EMBL" id="CAL8123823.1"/>
    </source>
</evidence>
<sequence length="719" mass="80959">MPIDDRSNRMFKKNYNTTDIYLFTGHRSQVGDERGAPLEAQKMSKLQPAEMDVEDIVDEDIIRVGLRKDDGEMDISLLKTDLPSSSSTSLIDSLSIKQEADTNLESISDGDFCINCNLELPSDSVKCYKINRTMSGTLDNCINAEISSREISIIEAISVVFKVPIQTVISKKKCFLCGKCGQLLELVYNTFQDFIQLAGRESVLLASLDKANTSQSSSVKLKINNSQVKSGSLDLCTAFTEKTSANQLDSVNFNREFATSKVSSSKKANEDESNRLQTRQQPGIIKKTLQNKDKPEVRRNFSVAQRQRKQYKCSQCPRSFTSSSYLKHHNTTFHRKSKQIKPEAGNRATFSDDNITLESQNEEELVSPHQCKLCSFEGLGTAELKKHLETEHKDEDLPYRCSICEIDFGEDDFREHLAIHDNTRTSEKKFECKLCESKFLTFSLLKQHYPENHPFVSIMTVSGEAEAEDDENSASSQPCKSLKSVSPNRKLRKDGKTDKLIWNCEVCGKKFGRHDHMKLHLRIHTGEKPYVCKLCGKAFSDPRGLAYHEITHSNERPYCCIICGLTFKRLHHLNDHEKNHNDVPRPFTCSVCGKAFKYKKHLNSHSVIHQGTKEHQCELCFKAFNRKDNLRQHVKKVHKKIIDQVIANNNSSKGQTTSITLSVPAGGECSSSGNVLINNGNSNTTSAIQTQVFGTRTSATAIPVAITLSDHDQIVYMTL</sequence>